<gene>
    <name evidence="2" type="ordered locus">PTH_1775</name>
</gene>
<dbReference type="Gene3D" id="3.60.21.10">
    <property type="match status" value="1"/>
</dbReference>
<dbReference type="InterPro" id="IPR004843">
    <property type="entry name" value="Calcineurin-like_PHP"/>
</dbReference>
<reference evidence="3" key="1">
    <citation type="journal article" date="2008" name="Genome Res.">
        <title>The genome of Pelotomaculum thermopropionicum reveals niche-associated evolution in anaerobic microbiota.</title>
        <authorList>
            <person name="Kosaka T."/>
            <person name="Kato S."/>
            <person name="Shimoyama T."/>
            <person name="Ishii S."/>
            <person name="Abe T."/>
            <person name="Watanabe K."/>
        </authorList>
    </citation>
    <scope>NUCLEOTIDE SEQUENCE [LARGE SCALE GENOMIC DNA]</scope>
    <source>
        <strain evidence="3">DSM 13744 / JCM 10971 / SI</strain>
    </source>
</reference>
<dbReference type="Gene3D" id="3.40.50.300">
    <property type="entry name" value="P-loop containing nucleotide triphosphate hydrolases"/>
    <property type="match status" value="1"/>
</dbReference>
<dbReference type="KEGG" id="pth:PTH_1775"/>
<dbReference type="SUPFAM" id="SSF52540">
    <property type="entry name" value="P-loop containing nucleoside triphosphate hydrolases"/>
    <property type="match status" value="1"/>
</dbReference>
<dbReference type="InterPro" id="IPR029052">
    <property type="entry name" value="Metallo-depent_PP-like"/>
</dbReference>
<organism evidence="2 3">
    <name type="scientific">Pelotomaculum thermopropionicum (strain DSM 13744 / JCM 10971 / SI)</name>
    <dbReference type="NCBI Taxonomy" id="370438"/>
    <lineage>
        <taxon>Bacteria</taxon>
        <taxon>Bacillati</taxon>
        <taxon>Bacillota</taxon>
        <taxon>Clostridia</taxon>
        <taxon>Eubacteriales</taxon>
        <taxon>Desulfotomaculaceae</taxon>
        <taxon>Pelotomaculum</taxon>
    </lineage>
</organism>
<evidence type="ECO:0000313" key="3">
    <source>
        <dbReference type="Proteomes" id="UP000006556"/>
    </source>
</evidence>
<sequence length="423" mass="47572">MKKISLPGTTLLVLCGPPGCGKSTFALRYFKDTMIVSSDRCRALVSDYEENMAASREAFRLFHYTIERRLSLGRFTVADSTAIARQARRELLRIGRKYGFNVTLLVFNIPLDVCLERNTGRERRVIRPVIIKASKKLRHIIDGAFSEGFDDVYVVTDEDLNDPFFKIEILRHVLTLPGPFDIIGDVHGCYGELVLLLARLGYRRQFNYHAHPSGRKVVFLGDIAGPGPRSIDSFWLAKAMVDSGNAFYVPGDYCRRLCRYLAGKEGGNRQGLEKILDEVEALPEDKRSYFREEFLRLIRNAPPYLILDRGRLVVSHAGIRADMTGKVTEQVENFCLFGETRGETTEQGLPAIPHWVGEYRGEALVVCGHNPVSKAGFINNTISLDRGCAIGGSLTALRYPEREIVQVPSLTACSRAELRMDLY</sequence>
<dbReference type="GO" id="GO:0005737">
    <property type="term" value="C:cytoplasm"/>
    <property type="evidence" value="ECO:0007669"/>
    <property type="project" value="TreeGrafter"/>
</dbReference>
<keyword evidence="3" id="KW-1185">Reference proteome</keyword>
<protein>
    <submittedName>
        <fullName evidence="2">Hypothetical signaling protein</fullName>
    </submittedName>
</protein>
<dbReference type="eggNOG" id="COG0639">
    <property type="taxonomic scope" value="Bacteria"/>
</dbReference>
<proteinExistence type="predicted"/>
<accession>A5D1E4</accession>
<dbReference type="EMBL" id="AP009389">
    <property type="protein sequence ID" value="BAF59956.1"/>
    <property type="molecule type" value="Genomic_DNA"/>
</dbReference>
<dbReference type="InterPro" id="IPR027417">
    <property type="entry name" value="P-loop_NTPase"/>
</dbReference>
<dbReference type="Pfam" id="PF13671">
    <property type="entry name" value="AAA_33"/>
    <property type="match status" value="1"/>
</dbReference>
<dbReference type="AlphaFoldDB" id="A5D1E4"/>
<dbReference type="InterPro" id="IPR050126">
    <property type="entry name" value="Ap4A_hydrolase"/>
</dbReference>
<evidence type="ECO:0000259" key="1">
    <source>
        <dbReference type="Pfam" id="PF00149"/>
    </source>
</evidence>
<dbReference type="PANTHER" id="PTHR42850:SF7">
    <property type="entry name" value="BIS(5'-NUCLEOSYL)-TETRAPHOSPHATASE PRPE [ASYMMETRICAL]"/>
    <property type="match status" value="1"/>
</dbReference>
<dbReference type="InterPro" id="IPR041780">
    <property type="entry name" value="MPP_PrpE-like"/>
</dbReference>
<dbReference type="GO" id="GO:0016791">
    <property type="term" value="F:phosphatase activity"/>
    <property type="evidence" value="ECO:0007669"/>
    <property type="project" value="TreeGrafter"/>
</dbReference>
<dbReference type="STRING" id="370438.PTH_1775"/>
<dbReference type="HOGENOM" id="CLU_660084_0_0_9"/>
<name>A5D1E4_PELTS</name>
<dbReference type="eggNOG" id="COG4639">
    <property type="taxonomic scope" value="Bacteria"/>
</dbReference>
<dbReference type="PANTHER" id="PTHR42850">
    <property type="entry name" value="METALLOPHOSPHOESTERASE"/>
    <property type="match status" value="1"/>
</dbReference>
<evidence type="ECO:0000313" key="2">
    <source>
        <dbReference type="EMBL" id="BAF59956.1"/>
    </source>
</evidence>
<dbReference type="CDD" id="cd07423">
    <property type="entry name" value="MPP_Prp_like"/>
    <property type="match status" value="1"/>
</dbReference>
<dbReference type="SUPFAM" id="SSF56300">
    <property type="entry name" value="Metallo-dependent phosphatases"/>
    <property type="match status" value="1"/>
</dbReference>
<dbReference type="Proteomes" id="UP000006556">
    <property type="component" value="Chromosome"/>
</dbReference>
<feature type="domain" description="Calcineurin-like phosphoesterase" evidence="1">
    <location>
        <begin position="179"/>
        <end position="373"/>
    </location>
</feature>
<dbReference type="Pfam" id="PF00149">
    <property type="entry name" value="Metallophos"/>
    <property type="match status" value="1"/>
</dbReference>